<evidence type="ECO:0000313" key="12">
    <source>
        <dbReference type="EMBL" id="KAG5183330.1"/>
    </source>
</evidence>
<evidence type="ECO:0000256" key="2">
    <source>
        <dbReference type="ARBA" id="ARBA00010411"/>
    </source>
</evidence>
<reference evidence="12" key="1">
    <citation type="submission" date="2021-02" db="EMBL/GenBank/DDBJ databases">
        <title>First Annotated Genome of the Yellow-green Alga Tribonema minus.</title>
        <authorList>
            <person name="Mahan K.M."/>
        </authorList>
    </citation>
    <scope>NUCLEOTIDE SEQUENCE</scope>
    <source>
        <strain evidence="12">UTEX B ZZ1240</strain>
    </source>
</reference>
<evidence type="ECO:0000256" key="3">
    <source>
        <dbReference type="ARBA" id="ARBA00014910"/>
    </source>
</evidence>
<comment type="similarity">
    <text evidence="2">Belongs to the POC5 family.</text>
</comment>
<feature type="region of interest" description="Disordered" evidence="11">
    <location>
        <begin position="423"/>
        <end position="478"/>
    </location>
</feature>
<dbReference type="PANTHER" id="PTHR28618:SF1">
    <property type="entry name" value="CENTROSOMAL PROTEIN POC5"/>
    <property type="match status" value="1"/>
</dbReference>
<keyword evidence="6" id="KW-0175">Coiled coil</keyword>
<evidence type="ECO:0000313" key="13">
    <source>
        <dbReference type="Proteomes" id="UP000664859"/>
    </source>
</evidence>
<dbReference type="EMBL" id="JAFCMP010000218">
    <property type="protein sequence ID" value="KAG5183330.1"/>
    <property type="molecule type" value="Genomic_DNA"/>
</dbReference>
<protein>
    <recommendedName>
        <fullName evidence="3">Centrosomal protein POC5</fullName>
    </recommendedName>
    <alternativeName>
        <fullName evidence="9">Protein of centriole 5</fullName>
    </alternativeName>
</protein>
<keyword evidence="5" id="KW-0677">Repeat</keyword>
<feature type="region of interest" description="Disordered" evidence="11">
    <location>
        <begin position="1"/>
        <end position="46"/>
    </location>
</feature>
<feature type="compositionally biased region" description="Low complexity" evidence="11">
    <location>
        <begin position="435"/>
        <end position="457"/>
    </location>
</feature>
<dbReference type="PANTHER" id="PTHR28618">
    <property type="entry name" value="CENTROSOMAL PROTEIN POC5"/>
    <property type="match status" value="1"/>
</dbReference>
<keyword evidence="4" id="KW-0963">Cytoplasm</keyword>
<comment type="subcellular location">
    <subcellularLocation>
        <location evidence="1">Cytoplasm</location>
        <location evidence="1">Cytoskeleton</location>
        <location evidence="1">Microtubule organizing center</location>
        <location evidence="1">Centrosome</location>
        <location evidence="1">Centriole</location>
    </subcellularLocation>
</comment>
<evidence type="ECO:0000256" key="6">
    <source>
        <dbReference type="ARBA" id="ARBA00023054"/>
    </source>
</evidence>
<dbReference type="InterPro" id="IPR033351">
    <property type="entry name" value="POC5"/>
</dbReference>
<organism evidence="12 13">
    <name type="scientific">Tribonema minus</name>
    <dbReference type="NCBI Taxonomy" id="303371"/>
    <lineage>
        <taxon>Eukaryota</taxon>
        <taxon>Sar</taxon>
        <taxon>Stramenopiles</taxon>
        <taxon>Ochrophyta</taxon>
        <taxon>PX clade</taxon>
        <taxon>Xanthophyceae</taxon>
        <taxon>Tribonematales</taxon>
        <taxon>Tribonemataceae</taxon>
        <taxon>Tribonema</taxon>
    </lineage>
</organism>
<accession>A0A835YXP7</accession>
<evidence type="ECO:0000256" key="10">
    <source>
        <dbReference type="ARBA" id="ARBA00049959"/>
    </source>
</evidence>
<evidence type="ECO:0000256" key="4">
    <source>
        <dbReference type="ARBA" id="ARBA00022490"/>
    </source>
</evidence>
<sequence length="478" mass="51126">MATLEVDPSQYLSHYEGGGVQFEPDTASSSSSSDDAEHQDQERSDELQHDLDVIHEEVATHPADVPRTEVFDDAIMPEDSMQLPGELEGISIAESIVRVTSGQDEVGTAPMMGTAPDVDTLTAALREQFRQGLLRAAVDGLVNVKVRMLSEAQAAVTRLEAVRAAEAAEAAALSERLQREIDDVGGALVAAKASTNSWMQREIGGVGGALASVVVSWSGPFVSGWLRRGYGSAQQRAAAPSGGKGATLSAKLAQEHLLRVNYNSGGTAQPPSARWRANAAAFRRERANVRAALLTTRCLLQRRAMQRYVTTISVCYVSAARHAEVHRYDKRVFRWRAAVRLQHAASLRTEAAAQLKAVTGDIVTRYEERLADMATELAAAHATAAAERARGQKLEEDLRRALLRGMTLMNMEALGIFGEKHSAMPAPISTPPTPSQQQCSTAAARSSAAATSTRGASPMRHGCLKYSASPGGSPQPHG</sequence>
<evidence type="ECO:0000256" key="7">
    <source>
        <dbReference type="ARBA" id="ARBA00023212"/>
    </source>
</evidence>
<dbReference type="AlphaFoldDB" id="A0A835YXP7"/>
<feature type="compositionally biased region" description="Basic and acidic residues" evidence="11">
    <location>
        <begin position="35"/>
        <end position="46"/>
    </location>
</feature>
<evidence type="ECO:0000256" key="5">
    <source>
        <dbReference type="ARBA" id="ARBA00022737"/>
    </source>
</evidence>
<keyword evidence="7" id="KW-0206">Cytoskeleton</keyword>
<evidence type="ECO:0000256" key="11">
    <source>
        <dbReference type="SAM" id="MobiDB-lite"/>
    </source>
</evidence>
<evidence type="ECO:0000256" key="8">
    <source>
        <dbReference type="ARBA" id="ARBA00023306"/>
    </source>
</evidence>
<comment type="caution">
    <text evidence="12">The sequence shown here is derived from an EMBL/GenBank/DDBJ whole genome shotgun (WGS) entry which is preliminary data.</text>
</comment>
<comment type="function">
    <text evidence="10">Essential for the assembly of the distal half of centrioles, required for centriole elongation. Acts as a negative regulator of centriole elongation.</text>
</comment>
<gene>
    <name evidence="12" type="ORF">JKP88DRAFT_317102</name>
</gene>
<proteinExistence type="inferred from homology"/>
<dbReference type="GO" id="GO:0005814">
    <property type="term" value="C:centriole"/>
    <property type="evidence" value="ECO:0007669"/>
    <property type="project" value="UniProtKB-SubCell"/>
</dbReference>
<dbReference type="Proteomes" id="UP000664859">
    <property type="component" value="Unassembled WGS sequence"/>
</dbReference>
<keyword evidence="8" id="KW-0131">Cell cycle</keyword>
<evidence type="ECO:0000256" key="1">
    <source>
        <dbReference type="ARBA" id="ARBA00004114"/>
    </source>
</evidence>
<evidence type="ECO:0000256" key="9">
    <source>
        <dbReference type="ARBA" id="ARBA00031694"/>
    </source>
</evidence>
<name>A0A835YXP7_9STRA</name>
<keyword evidence="13" id="KW-1185">Reference proteome</keyword>